<evidence type="ECO:0000313" key="2">
    <source>
        <dbReference type="EMBL" id="GBQ74799.1"/>
    </source>
</evidence>
<evidence type="ECO:0000259" key="1">
    <source>
        <dbReference type="Pfam" id="PF23127"/>
    </source>
</evidence>
<reference evidence="2" key="1">
    <citation type="submission" date="2013-04" db="EMBL/GenBank/DDBJ databases">
        <title>The genome sequencing project of 58 acetic acid bacteria.</title>
        <authorList>
            <person name="Okamoto-Kainuma A."/>
            <person name="Ishikawa M."/>
            <person name="Umino S."/>
            <person name="Koizumi Y."/>
            <person name="Shiwa Y."/>
            <person name="Yoshikawa H."/>
            <person name="Matsutani M."/>
            <person name="Matsushita K."/>
        </authorList>
    </citation>
    <scope>NUCLEOTIDE SEQUENCE</scope>
    <source>
        <strain evidence="2">DSM 14337</strain>
    </source>
</reference>
<accession>A0ABQ0PKS4</accession>
<dbReference type="Pfam" id="PF23127">
    <property type="entry name" value="DotM_C"/>
    <property type="match status" value="1"/>
</dbReference>
<sequence length="463" mass="52886">MAFYKVRNQHLDAQIKNDSPIGYKELMELQAPIFPANDFFLLFSLEKYPLKKGPARLPMTAIEFLTDCDALIGIHDTLDDNPRAKKGWMIDEAAVTKRLTSVFGPANPFTNPDFKMSSRSKLQEAVDAIPWHLVSLVYVCLLRLYALEVYVEDDKAFAEAYALSDEHLKNIWRDLNALKRKHGDTLTLGFVDADDEELQRAILKEKKADAILRTLPEVLNDRKQITRQVTDENGQTTDTTVEQTTGDAFKTTVTARENLLKILTCTTGAFDRPEWKKKNPGPTEAARLRITRKRQKQFLNETAYKLLTRNGYLFGMISTLLTQTRSCGILPPATFRWMRFYDYPMWCFLRATGMNTPTVEIAGMFDHAQVEQKSGVPFRRPYLTTSVEGIRLEANKYITEDMRQSFATIQTSRAAATRTVEAARIMAKTIAENIRNRDLTGLDDVDKLDKWQNEDKWNGAQSD</sequence>
<feature type="domain" description="DotM C-terminal cytoplasmic" evidence="1">
    <location>
        <begin position="260"/>
        <end position="391"/>
    </location>
</feature>
<protein>
    <recommendedName>
        <fullName evidence="1">DotM C-terminal cytoplasmic domain-containing protein</fullName>
    </recommendedName>
</protein>
<organism evidence="2 3">
    <name type="scientific">Acetobacter malorum DSM 14337</name>
    <dbReference type="NCBI Taxonomy" id="1307910"/>
    <lineage>
        <taxon>Bacteria</taxon>
        <taxon>Pseudomonadati</taxon>
        <taxon>Pseudomonadota</taxon>
        <taxon>Alphaproteobacteria</taxon>
        <taxon>Acetobacterales</taxon>
        <taxon>Acetobacteraceae</taxon>
        <taxon>Acetobacter</taxon>
    </lineage>
</organism>
<dbReference type="EMBL" id="BAPF01000001">
    <property type="protein sequence ID" value="GBQ74799.1"/>
    <property type="molecule type" value="Genomic_DNA"/>
</dbReference>
<proteinExistence type="predicted"/>
<evidence type="ECO:0000313" key="3">
    <source>
        <dbReference type="Proteomes" id="UP001065047"/>
    </source>
</evidence>
<comment type="caution">
    <text evidence="2">The sequence shown here is derived from an EMBL/GenBank/DDBJ whole genome shotgun (WGS) entry which is preliminary data.</text>
</comment>
<gene>
    <name evidence="2" type="ORF">AA14337_0015</name>
</gene>
<name>A0ABQ0PKS4_9PROT</name>
<dbReference type="Proteomes" id="UP001065047">
    <property type="component" value="Unassembled WGS sequence"/>
</dbReference>
<dbReference type="InterPro" id="IPR056464">
    <property type="entry name" value="DotM_C"/>
</dbReference>
<keyword evidence="3" id="KW-1185">Reference proteome</keyword>